<evidence type="ECO:0000313" key="3">
    <source>
        <dbReference type="EMBL" id="QLG88959.1"/>
    </source>
</evidence>
<name>A0A7H9BKE3_9NEIS</name>
<feature type="signal peptide" evidence="1">
    <location>
        <begin position="1"/>
        <end position="23"/>
    </location>
</feature>
<dbReference type="Proteomes" id="UP000509597">
    <property type="component" value="Chromosome"/>
</dbReference>
<accession>A0A7H9BKE3</accession>
<dbReference type="RefSeq" id="WP_179355461.1">
    <property type="nucleotide sequence ID" value="NZ_CP058627.1"/>
</dbReference>
<dbReference type="EMBL" id="CP058627">
    <property type="protein sequence ID" value="QLG88959.1"/>
    <property type="molecule type" value="Genomic_DNA"/>
</dbReference>
<feature type="domain" description="Spore coat protein U/FanG" evidence="2">
    <location>
        <begin position="26"/>
        <end position="150"/>
    </location>
</feature>
<dbReference type="InterPro" id="IPR007893">
    <property type="entry name" value="Spore_coat_U/FanG"/>
</dbReference>
<keyword evidence="1" id="KW-0732">Signal</keyword>
<keyword evidence="3" id="KW-0167">Capsid protein</keyword>
<evidence type="ECO:0000313" key="4">
    <source>
        <dbReference type="Proteomes" id="UP000509597"/>
    </source>
</evidence>
<evidence type="ECO:0000256" key="1">
    <source>
        <dbReference type="SAM" id="SignalP"/>
    </source>
</evidence>
<feature type="chain" id="PRO_5028925300" evidence="1">
    <location>
        <begin position="24"/>
        <end position="153"/>
    </location>
</feature>
<dbReference type="KEGG" id="chiz:HQ393_12330"/>
<dbReference type="Pfam" id="PF05229">
    <property type="entry name" value="SCPU"/>
    <property type="match status" value="1"/>
</dbReference>
<dbReference type="AlphaFoldDB" id="A0A7H9BKE3"/>
<proteinExistence type="predicted"/>
<reference evidence="3 4" key="1">
    <citation type="submission" date="2020-07" db="EMBL/GenBank/DDBJ databases">
        <title>Complete genome sequence of Chitinibacter sp. 2T18.</title>
        <authorList>
            <person name="Bae J.-W."/>
            <person name="Choi J.-W."/>
        </authorList>
    </citation>
    <scope>NUCLEOTIDE SEQUENCE [LARGE SCALE GENOMIC DNA]</scope>
    <source>
        <strain evidence="3 4">2T18</strain>
    </source>
</reference>
<evidence type="ECO:0000259" key="2">
    <source>
        <dbReference type="Pfam" id="PF05229"/>
    </source>
</evidence>
<keyword evidence="4" id="KW-1185">Reference proteome</keyword>
<keyword evidence="3" id="KW-0946">Virion</keyword>
<sequence length="153" mass="16011">MKRTLIAALLSLTTVLASGTALAASKNVQINANVVGACEFVDGQDATIDMGNLSGNGSGSYLQSADIHFWCSKGISYQVSADHGQHAVGNQNNLEVAGHKLPYELILSEVSGTGRGIDLPQELRASAMIHQTDVANAYVANGYTDTVVVTVTF</sequence>
<protein>
    <submittedName>
        <fullName evidence="3">Spore coat protein U domain-containing protein</fullName>
    </submittedName>
</protein>
<organism evidence="3 4">
    <name type="scientific">Chitinibacter bivalviorum</name>
    <dbReference type="NCBI Taxonomy" id="2739434"/>
    <lineage>
        <taxon>Bacteria</taxon>
        <taxon>Pseudomonadati</taxon>
        <taxon>Pseudomonadota</taxon>
        <taxon>Betaproteobacteria</taxon>
        <taxon>Neisseriales</taxon>
        <taxon>Chitinibacteraceae</taxon>
        <taxon>Chitinibacter</taxon>
    </lineage>
</organism>
<gene>
    <name evidence="3" type="ORF">HQ393_12330</name>
</gene>